<dbReference type="Pfam" id="PF22011">
    <property type="entry name" value="DUF6931"/>
    <property type="match status" value="1"/>
</dbReference>
<dbReference type="InterPro" id="IPR053855">
    <property type="entry name" value="DUF6931"/>
</dbReference>
<accession>A0A1B2AB47</accession>
<dbReference type="AlphaFoldDB" id="A0A1B2AB47"/>
<proteinExistence type="predicted"/>
<sequence>MSDWTIVLWNDARQVAEEAGLHPASWPAPGVAPQAFFESLRSEGRADLAALVMASFLPRHEAIAWVAAALPNPSEDNPDFRTRRLILDAARRWVDEPDDINRRAVYALAETANPEWPETLLGLAVFFSGGSIAPDDLEAVTANPAVAAHLAAAALQSAAVERLPADEGVLARALDLGNQVAIKGREALTRT</sequence>
<name>A0A1B2AB47_9SPHN</name>
<gene>
    <name evidence="1" type="ORF">A6F68_00867</name>
</gene>
<keyword evidence="2" id="KW-1185">Reference proteome</keyword>
<protein>
    <submittedName>
        <fullName evidence="1">Uncharacterized protein</fullName>
    </submittedName>
</protein>
<dbReference type="KEGG" id="ado:A6F68_00867"/>
<evidence type="ECO:0000313" key="2">
    <source>
        <dbReference type="Proteomes" id="UP000092932"/>
    </source>
</evidence>
<reference evidence="1 2" key="1">
    <citation type="submission" date="2016-07" db="EMBL/GenBank/DDBJ databases">
        <title>Complete genome sequence of Altererythrobacter dongtanensis KCTC 22672, a type strain with esterase isolated from tidal flat.</title>
        <authorList>
            <person name="Cheng H."/>
            <person name="Wu Y.-H."/>
            <person name="Zhou P."/>
            <person name="Huo Y.-Y."/>
            <person name="Wang C.-S."/>
            <person name="Xu X.-W."/>
        </authorList>
    </citation>
    <scope>NUCLEOTIDE SEQUENCE [LARGE SCALE GENOMIC DNA]</scope>
    <source>
        <strain evidence="1 2">KCTC 22672</strain>
    </source>
</reference>
<dbReference type="STRING" id="692370.A6F68_00867"/>
<dbReference type="RefSeq" id="WP_067676764.1">
    <property type="nucleotide sequence ID" value="NZ_CP016591.1"/>
</dbReference>
<dbReference type="Proteomes" id="UP000092932">
    <property type="component" value="Chromosome"/>
</dbReference>
<organism evidence="1 2">
    <name type="scientific">Tsuneonella dongtanensis</name>
    <dbReference type="NCBI Taxonomy" id="692370"/>
    <lineage>
        <taxon>Bacteria</taxon>
        <taxon>Pseudomonadati</taxon>
        <taxon>Pseudomonadota</taxon>
        <taxon>Alphaproteobacteria</taxon>
        <taxon>Sphingomonadales</taxon>
        <taxon>Erythrobacteraceae</taxon>
        <taxon>Tsuneonella</taxon>
    </lineage>
</organism>
<evidence type="ECO:0000313" key="1">
    <source>
        <dbReference type="EMBL" id="ANY19393.1"/>
    </source>
</evidence>
<dbReference type="EMBL" id="CP016591">
    <property type="protein sequence ID" value="ANY19393.1"/>
    <property type="molecule type" value="Genomic_DNA"/>
</dbReference>
<dbReference type="OrthoDB" id="7187778at2"/>